<proteinExistence type="predicted"/>
<feature type="compositionally biased region" description="Acidic residues" evidence="1">
    <location>
        <begin position="79"/>
        <end position="96"/>
    </location>
</feature>
<feature type="compositionally biased region" description="Polar residues" evidence="1">
    <location>
        <begin position="440"/>
        <end position="453"/>
    </location>
</feature>
<feature type="compositionally biased region" description="Basic and acidic residues" evidence="1">
    <location>
        <begin position="649"/>
        <end position="658"/>
    </location>
</feature>
<evidence type="ECO:0000256" key="1">
    <source>
        <dbReference type="SAM" id="MobiDB-lite"/>
    </source>
</evidence>
<feature type="region of interest" description="Disordered" evidence="1">
    <location>
        <begin position="402"/>
        <end position="589"/>
    </location>
</feature>
<feature type="compositionally biased region" description="Basic and acidic residues" evidence="1">
    <location>
        <begin position="533"/>
        <end position="542"/>
    </location>
</feature>
<protein>
    <submittedName>
        <fullName evidence="3">Uncharacterized protein</fullName>
    </submittedName>
</protein>
<reference evidence="3 4" key="1">
    <citation type="submission" date="2023-03" db="EMBL/GenBank/DDBJ databases">
        <title>High recombination rates correlate with genetic variation in Cardiocondyla obscurior ants.</title>
        <authorList>
            <person name="Errbii M."/>
        </authorList>
    </citation>
    <scope>NUCLEOTIDE SEQUENCE [LARGE SCALE GENOMIC DNA]</scope>
    <source>
        <strain evidence="3">Alpha-2009</strain>
        <tissue evidence="3">Whole body</tissue>
    </source>
</reference>
<feature type="chain" id="PRO_5043923782" evidence="2">
    <location>
        <begin position="25"/>
        <end position="1197"/>
    </location>
</feature>
<feature type="region of interest" description="Disordered" evidence="1">
    <location>
        <begin position="628"/>
        <end position="689"/>
    </location>
</feature>
<organism evidence="3 4">
    <name type="scientific">Cardiocondyla obscurior</name>
    <dbReference type="NCBI Taxonomy" id="286306"/>
    <lineage>
        <taxon>Eukaryota</taxon>
        <taxon>Metazoa</taxon>
        <taxon>Ecdysozoa</taxon>
        <taxon>Arthropoda</taxon>
        <taxon>Hexapoda</taxon>
        <taxon>Insecta</taxon>
        <taxon>Pterygota</taxon>
        <taxon>Neoptera</taxon>
        <taxon>Endopterygota</taxon>
        <taxon>Hymenoptera</taxon>
        <taxon>Apocrita</taxon>
        <taxon>Aculeata</taxon>
        <taxon>Formicoidea</taxon>
        <taxon>Formicidae</taxon>
        <taxon>Myrmicinae</taxon>
        <taxon>Cardiocondyla</taxon>
    </lineage>
</organism>
<evidence type="ECO:0000313" key="3">
    <source>
        <dbReference type="EMBL" id="KAL0121782.1"/>
    </source>
</evidence>
<feature type="compositionally biased region" description="Acidic residues" evidence="1">
    <location>
        <begin position="356"/>
        <end position="369"/>
    </location>
</feature>
<accession>A0AAW2G6J0</accession>
<feature type="region of interest" description="Disordered" evidence="1">
    <location>
        <begin position="350"/>
        <end position="376"/>
    </location>
</feature>
<comment type="caution">
    <text evidence="3">The sequence shown here is derived from an EMBL/GenBank/DDBJ whole genome shotgun (WGS) entry which is preliminary data.</text>
</comment>
<dbReference type="Proteomes" id="UP001430953">
    <property type="component" value="Unassembled WGS sequence"/>
</dbReference>
<feature type="compositionally biased region" description="Polar residues" evidence="1">
    <location>
        <begin position="60"/>
        <end position="69"/>
    </location>
</feature>
<name>A0AAW2G6J0_9HYME</name>
<gene>
    <name evidence="3" type="ORF">PUN28_006920</name>
</gene>
<feature type="region of interest" description="Disordered" evidence="1">
    <location>
        <begin position="49"/>
        <end position="138"/>
    </location>
</feature>
<sequence>MLIRAPYFFFLILAVCCWFKYNAAVPLTLHSPNRSALLRKLSVAQMQGSFKEKKMDSENESGSANLNSRSAKENMDVASEGDEDSEKDIENDETDETDKNLNAIRSQNQNTNQNININANLDHGKRNRNKRHKRNKLNSPKRIEDVATVTEKGTLEEIAKEEISTNCVTNNKKNQRYSSSFVGNLTNRALTLEKEFHDVVGNDSKVKKSSSVHEGEDITLCWIETTTIKEDKTVQPTKRLVIREYTISFENSATIPEKYLECKKYEGELAANDPDTGKTALFEIIDEDTMVSRIVNFTSVSHTSNVTTWEHKKVKCGVGPVVSKDIVELNDGSKNPKKRVEIKISPKMHQLTATTTEEEPCTETSEETGEGNTFTESIEGVTGLSCKNGVCEVTVTPSILTKSTNEISADSEETSSESENEEDRSLPTDAKTLADEQVSRRSTTFPELSTTIQESHEKVDCEENSSDPACVFPSLSAQASTEAPEISTLTSDEVTSEEEVSFSSVEKRVTRQPLFTSEEKTRYSSEETTPTDNSEKFSEERVFQTTDEVSSVDDDSTSIKITDVEGVGDSTETTSEEVEKIDHAPDSSTNVVISREVDTEPDVTTAISSDIEFTKRPGRLDQILDKLSEPSVSTETATEAAESSTSEEIFSKESKESDESATSAIDETTIGLQDSSEEEEFTSETTESRAQIRSTTLLPERSTEVDRLCENSEECAHATSSEACDEFGNCRETTTKCNSEICSGENEDESKFDISPPMRTEISLSPTSSESFEESTTIKTQYTTVANIAATVLTSRESESNLTAINTISNALDTRRSTTISTPQHKLSLKVKVLLEHINENKEKQNLVEVEKYLSLDEIPGHHDDPNLLEQIKSLNDSVNRETLNALLNCTSLGNLTRHSSIASNKNSLDDIDDSDEEVEYTTNSDVENSIPEQFASEIDSKNDYSDYEESEVSSRRRKRSLEAVKLNRFVRQTLYGTTDFTINSFNTSEFLIEQTKDNSTLFTTTNYTEEVTTENQKNVTEPENVSEISSITTSVADFSNVTEFHDANLTTENIQLTTIGNKSEEKTSSAVYTDDTENESNVSAIPSTTEVNNETKLEVVRETLPGIQEDVVVGLRHMVSQLAQSNLTSALNNIKESFKTNLLSILADPKDTRARSRRKRAATEEVGHWSNERIKEAPMGGNLRSLTEFTLYKVLP</sequence>
<keyword evidence="4" id="KW-1185">Reference proteome</keyword>
<feature type="compositionally biased region" description="Basic residues" evidence="1">
    <location>
        <begin position="125"/>
        <end position="136"/>
    </location>
</feature>
<evidence type="ECO:0000256" key="2">
    <source>
        <dbReference type="SAM" id="SignalP"/>
    </source>
</evidence>
<feature type="compositionally biased region" description="Low complexity" evidence="1">
    <location>
        <begin position="629"/>
        <end position="648"/>
    </location>
</feature>
<feature type="compositionally biased region" description="Acidic residues" evidence="1">
    <location>
        <begin position="409"/>
        <end position="422"/>
    </location>
</feature>
<dbReference type="AlphaFoldDB" id="A0AAW2G6J0"/>
<dbReference type="EMBL" id="JADYXP020000006">
    <property type="protein sequence ID" value="KAL0121782.1"/>
    <property type="molecule type" value="Genomic_DNA"/>
</dbReference>
<evidence type="ECO:0000313" key="4">
    <source>
        <dbReference type="Proteomes" id="UP001430953"/>
    </source>
</evidence>
<feature type="signal peptide" evidence="2">
    <location>
        <begin position="1"/>
        <end position="24"/>
    </location>
</feature>
<feature type="compositionally biased region" description="Low complexity" evidence="1">
    <location>
        <begin position="107"/>
        <end position="120"/>
    </location>
</feature>
<keyword evidence="2" id="KW-0732">Signal</keyword>